<evidence type="ECO:0000256" key="3">
    <source>
        <dbReference type="ARBA" id="ARBA00022741"/>
    </source>
</evidence>
<dbReference type="InterPro" id="IPR017871">
    <property type="entry name" value="ABC_transporter-like_CS"/>
</dbReference>
<sequence>MLAVETQGLAKRFGEVVAVDAVDLQVKEGTVHGLLGPNGAGKTTLLAMLFGLVRPDAGSITLLGRTQSHLGARNLGGVAGFVDGPRFYPYLSARRNLELLAALDGGSAHTRIDEAFEIAGLAERHTDKVRGYSLGMRQRLGIAASLLRDPKLLVLDEPTNGLDPAGVRDIRALIKNLTDSGRTVLLSSHNMTEVEQLCGEVTVMRAGRIVFHGTMDEMRAQAPAPSYLLHTSDNDQAVALAASRPQVLVDRGPDRALLVHARPADMDAYAIALGKSDIAIRGYAVRQTSLENLFFQLTEDQDAIPADQVEADLAEAVA</sequence>
<dbReference type="GO" id="GO:0016887">
    <property type="term" value="F:ATP hydrolysis activity"/>
    <property type="evidence" value="ECO:0007669"/>
    <property type="project" value="InterPro"/>
</dbReference>
<dbReference type="Proteomes" id="UP000638648">
    <property type="component" value="Unassembled WGS sequence"/>
</dbReference>
<reference evidence="6" key="1">
    <citation type="submission" date="2020-10" db="EMBL/GenBank/DDBJ databases">
        <title>Sequencing the genomes of 1000 actinobacteria strains.</title>
        <authorList>
            <person name="Klenk H.-P."/>
        </authorList>
    </citation>
    <scope>NUCLEOTIDE SEQUENCE</scope>
    <source>
        <strain evidence="6">DSM 45354</strain>
    </source>
</reference>
<gene>
    <name evidence="6" type="ORF">HEB94_000981</name>
</gene>
<evidence type="ECO:0000313" key="6">
    <source>
        <dbReference type="EMBL" id="MBE1604133.1"/>
    </source>
</evidence>
<dbReference type="RefSeq" id="WP_202896117.1">
    <property type="nucleotide sequence ID" value="NZ_BAABJL010000072.1"/>
</dbReference>
<dbReference type="InterPro" id="IPR003593">
    <property type="entry name" value="AAA+_ATPase"/>
</dbReference>
<keyword evidence="2" id="KW-0813">Transport</keyword>
<feature type="domain" description="ABC transporter" evidence="5">
    <location>
        <begin position="4"/>
        <end position="231"/>
    </location>
</feature>
<dbReference type="PANTHER" id="PTHR43335:SF4">
    <property type="entry name" value="ABC TRANSPORTER, ATP-BINDING PROTEIN"/>
    <property type="match status" value="1"/>
</dbReference>
<dbReference type="SMART" id="SM00382">
    <property type="entry name" value="AAA"/>
    <property type="match status" value="1"/>
</dbReference>
<dbReference type="Gene3D" id="3.40.50.300">
    <property type="entry name" value="P-loop containing nucleotide triphosphate hydrolases"/>
    <property type="match status" value="1"/>
</dbReference>
<dbReference type="EMBL" id="JADBEM010000001">
    <property type="protein sequence ID" value="MBE1604133.1"/>
    <property type="molecule type" value="Genomic_DNA"/>
</dbReference>
<dbReference type="PANTHER" id="PTHR43335">
    <property type="entry name" value="ABC TRANSPORTER, ATP-BINDING PROTEIN"/>
    <property type="match status" value="1"/>
</dbReference>
<dbReference type="InterPro" id="IPR003439">
    <property type="entry name" value="ABC_transporter-like_ATP-bd"/>
</dbReference>
<proteinExistence type="inferred from homology"/>
<accession>A0A927MRY6</accession>
<dbReference type="SUPFAM" id="SSF52540">
    <property type="entry name" value="P-loop containing nucleoside triphosphate hydrolases"/>
    <property type="match status" value="1"/>
</dbReference>
<evidence type="ECO:0000259" key="5">
    <source>
        <dbReference type="PROSITE" id="PS50893"/>
    </source>
</evidence>
<comment type="similarity">
    <text evidence="1">Belongs to the ABC transporter superfamily.</text>
</comment>
<dbReference type="PROSITE" id="PS00211">
    <property type="entry name" value="ABC_TRANSPORTER_1"/>
    <property type="match status" value="1"/>
</dbReference>
<keyword evidence="7" id="KW-1185">Reference proteome</keyword>
<evidence type="ECO:0000256" key="2">
    <source>
        <dbReference type="ARBA" id="ARBA00022448"/>
    </source>
</evidence>
<dbReference type="AlphaFoldDB" id="A0A927MRY6"/>
<dbReference type="Pfam" id="PF00005">
    <property type="entry name" value="ABC_tran"/>
    <property type="match status" value="1"/>
</dbReference>
<evidence type="ECO:0000256" key="4">
    <source>
        <dbReference type="ARBA" id="ARBA00022840"/>
    </source>
</evidence>
<dbReference type="GO" id="GO:0005524">
    <property type="term" value="F:ATP binding"/>
    <property type="evidence" value="ECO:0007669"/>
    <property type="project" value="UniProtKB-KW"/>
</dbReference>
<dbReference type="PROSITE" id="PS50893">
    <property type="entry name" value="ABC_TRANSPORTER_2"/>
    <property type="match status" value="1"/>
</dbReference>
<comment type="caution">
    <text evidence="6">The sequence shown here is derived from an EMBL/GenBank/DDBJ whole genome shotgun (WGS) entry which is preliminary data.</text>
</comment>
<keyword evidence="3" id="KW-0547">Nucleotide-binding</keyword>
<name>A0A927MRY6_9ACTN</name>
<protein>
    <submittedName>
        <fullName evidence="6">ABC-2 type transport system ATP-binding protein</fullName>
    </submittedName>
</protein>
<dbReference type="InterPro" id="IPR027417">
    <property type="entry name" value="P-loop_NTPase"/>
</dbReference>
<keyword evidence="4 6" id="KW-0067">ATP-binding</keyword>
<organism evidence="6 7">
    <name type="scientific">Actinopolymorpha pittospori</name>
    <dbReference type="NCBI Taxonomy" id="648752"/>
    <lineage>
        <taxon>Bacteria</taxon>
        <taxon>Bacillati</taxon>
        <taxon>Actinomycetota</taxon>
        <taxon>Actinomycetes</taxon>
        <taxon>Propionibacteriales</taxon>
        <taxon>Actinopolymorphaceae</taxon>
        <taxon>Actinopolymorpha</taxon>
    </lineage>
</organism>
<evidence type="ECO:0000256" key="1">
    <source>
        <dbReference type="ARBA" id="ARBA00005417"/>
    </source>
</evidence>
<evidence type="ECO:0000313" key="7">
    <source>
        <dbReference type="Proteomes" id="UP000638648"/>
    </source>
</evidence>